<evidence type="ECO:0000259" key="2">
    <source>
        <dbReference type="PROSITE" id="PS51208"/>
    </source>
</evidence>
<dbReference type="InterPro" id="IPR013425">
    <property type="entry name" value="Autotrns_rpt"/>
</dbReference>
<dbReference type="SUPFAM" id="SSF103515">
    <property type="entry name" value="Autotransporter"/>
    <property type="match status" value="1"/>
</dbReference>
<dbReference type="Pfam" id="PF18883">
    <property type="entry name" value="AC_1"/>
    <property type="match status" value="1"/>
</dbReference>
<dbReference type="PANTHER" id="PTHR35037">
    <property type="entry name" value="C-TERMINAL REGION OF AIDA-LIKE PROTEIN"/>
    <property type="match status" value="1"/>
</dbReference>
<keyword evidence="4" id="KW-1185">Reference proteome</keyword>
<dbReference type="SMART" id="SM00869">
    <property type="entry name" value="Autotransporter"/>
    <property type="match status" value="1"/>
</dbReference>
<dbReference type="SUPFAM" id="SSF51126">
    <property type="entry name" value="Pectin lyase-like"/>
    <property type="match status" value="2"/>
</dbReference>
<dbReference type="GO" id="GO:0019867">
    <property type="term" value="C:outer membrane"/>
    <property type="evidence" value="ECO:0007669"/>
    <property type="project" value="InterPro"/>
</dbReference>
<dbReference type="InterPro" id="IPR051551">
    <property type="entry name" value="Autotransporter_adhesion"/>
</dbReference>
<sequence>MKNITCSPYEYCSEPTGKPYKRISLACSSLLVGFTPYAFADVEILAQTGTYTLSGSGPFILAAPHVINAPGQVGIVGRNTADWALVIDNGAGIRAENGVYLDSQNGRSVLNNSGNIISSGRGNNGDSFGVRLQAGGTVSNSRSGVVNSQSDGIFVMNGGKVVNDGLIQGGGSLTAVYFKGGNGVYVGSDSSTLSGGYGVITNAGYGEVINAGNISVKNYGVWFRNGSGGKLINQEGGTIVTPGTASTQYSVLINSHGTVEINNQGSIIGGTGVFINTDNHTFTNGGSVVGRSGIAVSVSGDNNVLVLTQGSSIDGAIVSLGGGNTLTLRESGVLTSDFFGLERVVVEAGHDRTWVLGGSAMSTTAEDSAALNVKSGALVLNGALTHAGVGGGTAIASGASLWIHPPGELNGDVANDGVLAFAHISDKTFAGKISGVGTLFKDDEGVLLLTNPDSSYTGPTVVNAGTLRAGAANIINDSDMLSLSPSGVFDLNGFAQRVNNLTGAGTVHLTDSALTVNQTTDTVFNGVIDGKGSLIKAGDGLLVFTGDHDYTGATDVYAGALILGNNARLLGGGGMTIHPSGTLGGYGSVVGDVTNRGTLVVANAAPGFGGGRDGHFTISGSLINGGEIRLMGPAATSMLSVGGDYVGDNGQLTLNTRLGHDVSQTDRLVILGNTNGATRITINNLDGEGTPTVNGIEVVSVGGQSDGQFSLASRVTAGIHEYDLHQGGVGASAGDGNWYLRTLETPRPETGVYLRNLRAASTMFMHTMHDRRGEQLSGDAHSDADSEPAAWVRIVAERTNSHAADGYIDMKTNTEIVHLGGDLIRWSRGGIDRWHMGVMGAFGQSHIDADVAHSGITASGHERAASGDVDGYSAGVYLTWFGQKDGLVGPYVDVWGQYAWYDNRVQGKGHQEESYDSRGWIFSVESGYAFSLGENRSREWFIEPQGQVAYNIYRTDNHREANDTRVRGGDTDSAVTRLGVRLHSRSMLEGRSVQPFIEANWWHDTTKNDLSFNGKTINDNTPSSTYELKLGLQGEVAGGWQAWGHIRGRGGENDYRSYGGMLGVKKRF</sequence>
<dbReference type="EMBL" id="BRLH01000015">
    <property type="protein sequence ID" value="GKX57407.1"/>
    <property type="molecule type" value="Genomic_DNA"/>
</dbReference>
<dbReference type="InterPro" id="IPR006315">
    <property type="entry name" value="OM_autotransptr_brl_dom"/>
</dbReference>
<dbReference type="InterPro" id="IPR036709">
    <property type="entry name" value="Autotransporte_beta_dom_sf"/>
</dbReference>
<dbReference type="AlphaFoldDB" id="A0AAV5NA16"/>
<dbReference type="Proteomes" id="UP001058124">
    <property type="component" value="Unassembled WGS sequence"/>
</dbReference>
<dbReference type="InterPro" id="IPR012332">
    <property type="entry name" value="Autotransporter_pectin_lyase_C"/>
</dbReference>
<feature type="domain" description="Autotransporter" evidence="2">
    <location>
        <begin position="783"/>
        <end position="1068"/>
    </location>
</feature>
<organism evidence="3 4">
    <name type="scientific">Leminorella grimontii</name>
    <dbReference type="NCBI Taxonomy" id="82981"/>
    <lineage>
        <taxon>Bacteria</taxon>
        <taxon>Pseudomonadati</taxon>
        <taxon>Pseudomonadota</taxon>
        <taxon>Gammaproteobacteria</taxon>
        <taxon>Enterobacterales</taxon>
        <taxon>Budviciaceae</taxon>
        <taxon>Leminorella</taxon>
    </lineage>
</organism>
<dbReference type="RefSeq" id="WP_161624126.1">
    <property type="nucleotide sequence ID" value="NZ_BRLH01000015.1"/>
</dbReference>
<dbReference type="InterPro" id="IPR011050">
    <property type="entry name" value="Pectin_lyase_fold/virulence"/>
</dbReference>
<dbReference type="CDD" id="cd01344">
    <property type="entry name" value="PL2_Passenger_AT"/>
    <property type="match status" value="1"/>
</dbReference>
<evidence type="ECO:0000313" key="3">
    <source>
        <dbReference type="EMBL" id="GKX57407.1"/>
    </source>
</evidence>
<name>A0AAV5NA16_9GAMM</name>
<comment type="caution">
    <text evidence="3">The sequence shown here is derived from an EMBL/GenBank/DDBJ whole genome shotgun (WGS) entry which is preliminary data.</text>
</comment>
<accession>A0AAV5NA16</accession>
<dbReference type="InterPro" id="IPR005546">
    <property type="entry name" value="Autotransporte_beta"/>
</dbReference>
<protein>
    <recommendedName>
        <fullName evidence="2">Autotransporter domain-containing protein</fullName>
    </recommendedName>
</protein>
<dbReference type="Pfam" id="PF12951">
    <property type="entry name" value="PATR"/>
    <property type="match status" value="2"/>
</dbReference>
<dbReference type="Pfam" id="PF03797">
    <property type="entry name" value="Autotransporter"/>
    <property type="match status" value="1"/>
</dbReference>
<dbReference type="Gene3D" id="2.160.20.20">
    <property type="match status" value="1"/>
</dbReference>
<dbReference type="PROSITE" id="PS51208">
    <property type="entry name" value="AUTOTRANSPORTER"/>
    <property type="match status" value="1"/>
</dbReference>
<proteinExistence type="predicted"/>
<dbReference type="Gene3D" id="2.40.128.130">
    <property type="entry name" value="Autotransporter beta-domain"/>
    <property type="match status" value="1"/>
</dbReference>
<keyword evidence="1" id="KW-0732">Signal</keyword>
<gene>
    <name evidence="3" type="ORF">SOASR030_35190</name>
</gene>
<evidence type="ECO:0000313" key="4">
    <source>
        <dbReference type="Proteomes" id="UP001058124"/>
    </source>
</evidence>
<dbReference type="InterPro" id="IPR043990">
    <property type="entry name" value="AC_1"/>
</dbReference>
<dbReference type="PANTHER" id="PTHR35037:SF3">
    <property type="entry name" value="C-TERMINAL REGION OF AIDA-LIKE PROTEIN"/>
    <property type="match status" value="1"/>
</dbReference>
<dbReference type="NCBIfam" id="TIGR02601">
    <property type="entry name" value="autotrns_rpt"/>
    <property type="match status" value="2"/>
</dbReference>
<evidence type="ECO:0000256" key="1">
    <source>
        <dbReference type="ARBA" id="ARBA00022729"/>
    </source>
</evidence>
<reference evidence="3" key="1">
    <citation type="submission" date="2022-06" db="EMBL/GenBank/DDBJ databases">
        <title>Draft genome sequences of Leminorella grimontii str. JCM5902.</title>
        <authorList>
            <person name="Wakabayashi Y."/>
            <person name="Kojima K."/>
        </authorList>
    </citation>
    <scope>NUCLEOTIDE SEQUENCE</scope>
    <source>
        <strain evidence="3">JCM 5902</strain>
    </source>
</reference>
<dbReference type="NCBIfam" id="TIGR01414">
    <property type="entry name" value="autotrans_barl"/>
    <property type="match status" value="1"/>
</dbReference>